<dbReference type="OrthoDB" id="6630523at2759"/>
<evidence type="ECO:0000256" key="1">
    <source>
        <dbReference type="SAM" id="MobiDB-lite"/>
    </source>
</evidence>
<protein>
    <submittedName>
        <fullName evidence="2">(African queen) hypothetical protein</fullName>
    </submittedName>
</protein>
<accession>A0A8J2QHU1</accession>
<evidence type="ECO:0000313" key="3">
    <source>
        <dbReference type="Proteomes" id="UP000789524"/>
    </source>
</evidence>
<name>A0A8J2QHU1_9NEOP</name>
<feature type="region of interest" description="Disordered" evidence="1">
    <location>
        <begin position="1026"/>
        <end position="1050"/>
    </location>
</feature>
<reference evidence="2" key="1">
    <citation type="submission" date="2021-09" db="EMBL/GenBank/DDBJ databases">
        <authorList>
            <person name="Martin H S."/>
        </authorList>
    </citation>
    <scope>NUCLEOTIDE SEQUENCE</scope>
</reference>
<gene>
    <name evidence="2" type="ORF">DCHRY22_LOCUS4433</name>
</gene>
<comment type="caution">
    <text evidence="2">The sequence shown here is derived from an EMBL/GenBank/DDBJ whole genome shotgun (WGS) entry which is preliminary data.</text>
</comment>
<dbReference type="Proteomes" id="UP000789524">
    <property type="component" value="Unassembled WGS sequence"/>
</dbReference>
<organism evidence="2 3">
    <name type="scientific">Danaus chrysippus</name>
    <name type="common">African queen</name>
    <dbReference type="NCBI Taxonomy" id="151541"/>
    <lineage>
        <taxon>Eukaryota</taxon>
        <taxon>Metazoa</taxon>
        <taxon>Ecdysozoa</taxon>
        <taxon>Arthropoda</taxon>
        <taxon>Hexapoda</taxon>
        <taxon>Insecta</taxon>
        <taxon>Pterygota</taxon>
        <taxon>Neoptera</taxon>
        <taxon>Endopterygota</taxon>
        <taxon>Lepidoptera</taxon>
        <taxon>Glossata</taxon>
        <taxon>Ditrysia</taxon>
        <taxon>Papilionoidea</taxon>
        <taxon>Nymphalidae</taxon>
        <taxon>Danainae</taxon>
        <taxon>Danaini</taxon>
        <taxon>Danaina</taxon>
        <taxon>Danaus</taxon>
        <taxon>Anosia</taxon>
    </lineage>
</organism>
<feature type="compositionally biased region" description="Basic and acidic residues" evidence="1">
    <location>
        <begin position="960"/>
        <end position="970"/>
    </location>
</feature>
<dbReference type="AlphaFoldDB" id="A0A8J2QHU1"/>
<feature type="compositionally biased region" description="Acidic residues" evidence="1">
    <location>
        <begin position="971"/>
        <end position="982"/>
    </location>
</feature>
<evidence type="ECO:0000313" key="2">
    <source>
        <dbReference type="EMBL" id="CAG9563254.1"/>
    </source>
</evidence>
<sequence length="1050" mass="117939">MLASLMLSGYPRLCITRMTTSDLPNLDRKKVLLLLPKRNILPVLLIALLPSCKCEPTNGHNYNNGNAASNFGDVLRPPPPPPLPIAPVPFHGGAERLQRHNNDLGYLYQPPPPSLPPPTITPAKFNFPAPFYKQYNFNFVPPPQPFTTTLSPTIFQKLSGWLFSSQQVSGSESPINVAPLKKDCNPCNAVPWLPVIRYDLDSGKERQNINPSYGSPHISSISDLNTINSVPQPLQSQNPNLNPTVTPHTIYDLPPVSHNKYFKSPSSTYGPPSPTHIVPVINENPLNTPYPISSSSLYDLPSVSNFPSSSYLPSSSYTLGSTYKPIPSSYISTSIIHENKFTSTTQFPITSTYKSEFLIKNGPNQNHINNIRQLNPTLEQQLPKVSNPTGFKNSYGEPIVNSYALDIPASAAESIKINSEIHPSETIKSNISNVSLALANPAPFSLNRGRNIHTLQPVALPNLSVSPLPPIFNARPFRPLPIKYPYNVIQDNLISNNLNIDKSVPIAEYTHLEYPTTIIQSPVIDIDALKKINNSKGYRNIENSYVIDEVRDISPQASEDHTHISKSKQEASFESIGPDLNNDLYDAGIPLEIIQSPDFPYNHKVSFADLRGVKDEDVDKYRTESNLQYIDSPLLYLKPSAPHKNYKNFGFTTSTTEKGADYEIYDENPTTPSPELPTVTSSWDEQKHSINKESSSIVGQENGGRSKIIQIIVPYTTDKRHDKNENMLPHQQKWVLNTEKEYQARKIHDNTENYFETVATEGYTNLNTVTEESVLTSEEQYNTAKSNNMHEGKEPPFDIIKLQHTIDDWTEQEYSNLYGSSQRSRSGEKYAKQIPDEYFTTINPVTSYVTDMNGDNYDLFDHEGSSSIQHAITDNKTNIFAINRNDYNTLEKNKNVHYSAKNEENGLKKGFNIYTVPSNFRSTTSTTTAAPWEKIQTSISPLTNEKVYVVTSKPWRENVTKETNQDKISEDQDTEDTIDTDDLPFKSPRFFNRPLYGFTSDAIDFEKLDSPYGYSSGWHRRINNLGNEREQGNTSVEDESDLIPVTAKDT</sequence>
<keyword evidence="3" id="KW-1185">Reference proteome</keyword>
<dbReference type="EMBL" id="CAKASE010000049">
    <property type="protein sequence ID" value="CAG9563254.1"/>
    <property type="molecule type" value="Genomic_DNA"/>
</dbReference>
<proteinExistence type="predicted"/>
<feature type="region of interest" description="Disordered" evidence="1">
    <location>
        <begin position="960"/>
        <end position="982"/>
    </location>
</feature>